<feature type="region of interest" description="Disordered" evidence="1">
    <location>
        <begin position="247"/>
        <end position="277"/>
    </location>
</feature>
<dbReference type="EMBL" id="FYEW01000001">
    <property type="protein sequence ID" value="SNC67136.1"/>
    <property type="molecule type" value="Genomic_DNA"/>
</dbReference>
<evidence type="ECO:0000313" key="3">
    <source>
        <dbReference type="Proteomes" id="UP000198131"/>
    </source>
</evidence>
<gene>
    <name evidence="2" type="ORF">SAMN06265337_1848</name>
</gene>
<name>A0A212TMR5_9BACT</name>
<feature type="compositionally biased region" description="Low complexity" evidence="1">
    <location>
        <begin position="247"/>
        <end position="261"/>
    </location>
</feature>
<proteinExistence type="predicted"/>
<protein>
    <submittedName>
        <fullName evidence="2">Uncharacterized protein</fullName>
    </submittedName>
</protein>
<reference evidence="3" key="1">
    <citation type="submission" date="2017-06" db="EMBL/GenBank/DDBJ databases">
        <authorList>
            <person name="Varghese N."/>
            <person name="Submissions S."/>
        </authorList>
    </citation>
    <scope>NUCLEOTIDE SEQUENCE [LARGE SCALE GENOMIC DNA]</scope>
    <source>
        <strain evidence="3">DSM 11116</strain>
    </source>
</reference>
<evidence type="ECO:0000313" key="2">
    <source>
        <dbReference type="EMBL" id="SNC67136.1"/>
    </source>
</evidence>
<dbReference type="AlphaFoldDB" id="A0A212TMR5"/>
<accession>A0A212TMR5</accession>
<sequence length="277" mass="30045">MFYSTAFPNIFDGWFFSLQLIKSFHPFFYYMFKNFTRFMVAASLLTATGCAGSYHAINPDRINTYQAATAAAAPVGFSYHYSALLSTGPNKKYVKKERQKGYQVVAVQLKNNTNADLNFARDMELTFGDRVITPVPNVQAANDLKQGVAIYLLYLLLNFNVGSVMTVNGQIVEDNRTFIPTGPFIAGGNMLGASGANKNLRREFIKYDLTNKVIHPGETAYGIMALRETGVAPLRVALRNQAALTTPTTAPTLVPQAAPATPVAPPAASPAPTGSGK</sequence>
<evidence type="ECO:0000256" key="1">
    <source>
        <dbReference type="SAM" id="MobiDB-lite"/>
    </source>
</evidence>
<keyword evidence="3" id="KW-1185">Reference proteome</keyword>
<dbReference type="RefSeq" id="WP_088843097.1">
    <property type="nucleotide sequence ID" value="NZ_FYEW01000001.1"/>
</dbReference>
<organism evidence="2 3">
    <name type="scientific">Hymenobacter gelipurpurascens</name>
    <dbReference type="NCBI Taxonomy" id="89968"/>
    <lineage>
        <taxon>Bacteria</taxon>
        <taxon>Pseudomonadati</taxon>
        <taxon>Bacteroidota</taxon>
        <taxon>Cytophagia</taxon>
        <taxon>Cytophagales</taxon>
        <taxon>Hymenobacteraceae</taxon>
        <taxon>Hymenobacter</taxon>
    </lineage>
</organism>
<dbReference type="Proteomes" id="UP000198131">
    <property type="component" value="Unassembled WGS sequence"/>
</dbReference>
<dbReference type="OrthoDB" id="798271at2"/>